<evidence type="ECO:0000259" key="5">
    <source>
        <dbReference type="Pfam" id="PF25989"/>
    </source>
</evidence>
<feature type="region of interest" description="Disordered" evidence="2">
    <location>
        <begin position="136"/>
        <end position="160"/>
    </location>
</feature>
<organism evidence="6 7">
    <name type="scientific">Halomonas cibimaris</name>
    <dbReference type="NCBI Taxonomy" id="657012"/>
    <lineage>
        <taxon>Bacteria</taxon>
        <taxon>Pseudomonadati</taxon>
        <taxon>Pseudomonadota</taxon>
        <taxon>Gammaproteobacteria</taxon>
        <taxon>Oceanospirillales</taxon>
        <taxon>Halomonadaceae</taxon>
        <taxon>Halomonas</taxon>
    </lineage>
</organism>
<feature type="domain" description="CusB-like beta-barrel" evidence="4">
    <location>
        <begin position="218"/>
        <end position="292"/>
    </location>
</feature>
<dbReference type="Pfam" id="PF25954">
    <property type="entry name" value="Beta-barrel_RND_2"/>
    <property type="match status" value="1"/>
</dbReference>
<comment type="similarity">
    <text evidence="1">Belongs to the membrane fusion protein (MFP) (TC 8.A.1) family.</text>
</comment>
<evidence type="ECO:0000259" key="4">
    <source>
        <dbReference type="Pfam" id="PF25954"/>
    </source>
</evidence>
<comment type="caution">
    <text evidence="6">The sequence shown here is derived from an EMBL/GenBank/DDBJ whole genome shotgun (WGS) entry which is preliminary data.</text>
</comment>
<dbReference type="Pfam" id="PF25917">
    <property type="entry name" value="BSH_RND"/>
    <property type="match status" value="1"/>
</dbReference>
<name>A0ABP7LHT7_9GAMM</name>
<dbReference type="Gene3D" id="2.40.30.170">
    <property type="match status" value="1"/>
</dbReference>
<dbReference type="InterPro" id="IPR058637">
    <property type="entry name" value="YknX-like_C"/>
</dbReference>
<dbReference type="NCBIfam" id="TIGR01730">
    <property type="entry name" value="RND_mfp"/>
    <property type="match status" value="1"/>
</dbReference>
<dbReference type="Proteomes" id="UP001500133">
    <property type="component" value="Unassembled WGS sequence"/>
</dbReference>
<accession>A0ABP7LHT7</accession>
<dbReference type="Gene3D" id="2.40.50.100">
    <property type="match status" value="1"/>
</dbReference>
<dbReference type="PANTHER" id="PTHR30469:SF16">
    <property type="entry name" value="HAE1 FAMILY EFFLUX PUMP MFP COMPONENT"/>
    <property type="match status" value="1"/>
</dbReference>
<protein>
    <submittedName>
        <fullName evidence="6">Efflux RND transporter periplasmic adaptor subunit</fullName>
    </submittedName>
</protein>
<feature type="domain" description="Multidrug resistance protein MdtA-like barrel-sandwich hybrid" evidence="3">
    <location>
        <begin position="85"/>
        <end position="207"/>
    </location>
</feature>
<gene>
    <name evidence="6" type="ORF">GCM10022228_09980</name>
</gene>
<evidence type="ECO:0000256" key="2">
    <source>
        <dbReference type="SAM" id="MobiDB-lite"/>
    </source>
</evidence>
<dbReference type="EMBL" id="BAAAZT010000030">
    <property type="protein sequence ID" value="GAA3901274.1"/>
    <property type="molecule type" value="Genomic_DNA"/>
</dbReference>
<dbReference type="InterPro" id="IPR058792">
    <property type="entry name" value="Beta-barrel_RND_2"/>
</dbReference>
<evidence type="ECO:0000313" key="7">
    <source>
        <dbReference type="Proteomes" id="UP001500133"/>
    </source>
</evidence>
<dbReference type="RefSeq" id="WP_344702925.1">
    <property type="nucleotide sequence ID" value="NZ_BAAAZT010000030.1"/>
</dbReference>
<keyword evidence="7" id="KW-1185">Reference proteome</keyword>
<dbReference type="SUPFAM" id="SSF111369">
    <property type="entry name" value="HlyD-like secretion proteins"/>
    <property type="match status" value="1"/>
</dbReference>
<feature type="compositionally biased region" description="Polar residues" evidence="2">
    <location>
        <begin position="140"/>
        <end position="150"/>
    </location>
</feature>
<dbReference type="InterPro" id="IPR058625">
    <property type="entry name" value="MdtA-like_BSH"/>
</dbReference>
<evidence type="ECO:0000256" key="1">
    <source>
        <dbReference type="ARBA" id="ARBA00009477"/>
    </source>
</evidence>
<dbReference type="PANTHER" id="PTHR30469">
    <property type="entry name" value="MULTIDRUG RESISTANCE PROTEIN MDTA"/>
    <property type="match status" value="1"/>
</dbReference>
<dbReference type="InterPro" id="IPR006143">
    <property type="entry name" value="RND_pump_MFP"/>
</dbReference>
<sequence length="387" mass="41975">MHKAASLTAYPALFTTPPAIKAVPATAGLTCRLARFMLAALFALAAGPALAQGSAKAPQVIAARVSQQSWADIVRAPGTLKADESVTLSATVTDVISAIDFDDGDAVDAGQRLFQLDDTEERARLRAARASARQAENALRRSTQLQQRNLSPRADVEDNQARLDQARAEAAALEARLANYRITAPFAGRMGLRNLSVGTLVTPGDELATLDKLDVMRLDVSIPAVRLANLAPGSTLRATTAAFPERTFSGRVSSIDTRVDPISRSVTLRARLPNPEEHLRPGMLMQVELDAATRKALAVPEAAIVSEGRNHYVWRLDDTDDNRAERRRVELGTRRRGEVEILDGLARGERIVIHGTEMLRDGQTPELLGTVDDNTDTRAILRQTRSK</sequence>
<evidence type="ECO:0000313" key="6">
    <source>
        <dbReference type="EMBL" id="GAA3901274.1"/>
    </source>
</evidence>
<evidence type="ECO:0000259" key="3">
    <source>
        <dbReference type="Pfam" id="PF25917"/>
    </source>
</evidence>
<proteinExistence type="inferred from homology"/>
<feature type="domain" description="YknX-like C-terminal permuted SH3-like" evidence="5">
    <location>
        <begin position="296"/>
        <end position="363"/>
    </location>
</feature>
<reference evidence="7" key="1">
    <citation type="journal article" date="2019" name="Int. J. Syst. Evol. Microbiol.">
        <title>The Global Catalogue of Microorganisms (GCM) 10K type strain sequencing project: providing services to taxonomists for standard genome sequencing and annotation.</title>
        <authorList>
            <consortium name="The Broad Institute Genomics Platform"/>
            <consortium name="The Broad Institute Genome Sequencing Center for Infectious Disease"/>
            <person name="Wu L."/>
            <person name="Ma J."/>
        </authorList>
    </citation>
    <scope>NUCLEOTIDE SEQUENCE [LARGE SCALE GENOMIC DNA]</scope>
    <source>
        <strain evidence="7">JCM 16914</strain>
    </source>
</reference>
<dbReference type="Pfam" id="PF25989">
    <property type="entry name" value="YknX_C"/>
    <property type="match status" value="1"/>
</dbReference>
<dbReference type="Gene3D" id="1.10.287.470">
    <property type="entry name" value="Helix hairpin bin"/>
    <property type="match status" value="1"/>
</dbReference>
<dbReference type="Gene3D" id="2.40.420.20">
    <property type="match status" value="1"/>
</dbReference>